<proteinExistence type="predicted"/>
<protein>
    <submittedName>
        <fullName evidence="1">Uncharacterized protein</fullName>
    </submittedName>
</protein>
<dbReference type="EMBL" id="MFJG01000009">
    <property type="protein sequence ID" value="OGG07279.1"/>
    <property type="molecule type" value="Genomic_DNA"/>
</dbReference>
<reference evidence="1 2" key="1">
    <citation type="journal article" date="2016" name="Nat. Commun.">
        <title>Thousands of microbial genomes shed light on interconnected biogeochemical processes in an aquifer system.</title>
        <authorList>
            <person name="Anantharaman K."/>
            <person name="Brown C.T."/>
            <person name="Hug L.A."/>
            <person name="Sharon I."/>
            <person name="Castelle C.J."/>
            <person name="Probst A.J."/>
            <person name="Thomas B.C."/>
            <person name="Singh A."/>
            <person name="Wilkins M.J."/>
            <person name="Karaoz U."/>
            <person name="Brodie E.L."/>
            <person name="Williams K.H."/>
            <person name="Hubbard S.S."/>
            <person name="Banfield J.F."/>
        </authorList>
    </citation>
    <scope>NUCLEOTIDE SEQUENCE [LARGE SCALE GENOMIC DNA]</scope>
</reference>
<dbReference type="Proteomes" id="UP000178681">
    <property type="component" value="Unassembled WGS sequence"/>
</dbReference>
<organism evidence="1 2">
    <name type="scientific">Candidatus Gottesmanbacteria bacterium RIFCSPHIGHO2_01_FULL_42_12</name>
    <dbReference type="NCBI Taxonomy" id="1798377"/>
    <lineage>
        <taxon>Bacteria</taxon>
        <taxon>Candidatus Gottesmaniibacteriota</taxon>
    </lineage>
</organism>
<name>A0A1F5Z4A1_9BACT</name>
<sequence>MGFPISQIKEIPPDIPVAFIYVTPSQLVVGKDGVETHADVADAITVSRPQLVCGGRLLVTGQEVVLIAMGGSTLRVDFSKMPLKPAIEYLKSFPDARGKRIGV</sequence>
<evidence type="ECO:0000313" key="1">
    <source>
        <dbReference type="EMBL" id="OGG07279.1"/>
    </source>
</evidence>
<comment type="caution">
    <text evidence="1">The sequence shown here is derived from an EMBL/GenBank/DDBJ whole genome shotgun (WGS) entry which is preliminary data.</text>
</comment>
<gene>
    <name evidence="1" type="ORF">A2872_01585</name>
</gene>
<evidence type="ECO:0000313" key="2">
    <source>
        <dbReference type="Proteomes" id="UP000178681"/>
    </source>
</evidence>
<dbReference type="AlphaFoldDB" id="A0A1F5Z4A1"/>
<accession>A0A1F5Z4A1</accession>